<dbReference type="EMBL" id="KQ971312">
    <property type="protein sequence ID" value="EEZ98048.1"/>
    <property type="molecule type" value="Genomic_DNA"/>
</dbReference>
<dbReference type="STRING" id="7070.D6WA71"/>
<proteinExistence type="predicted"/>
<evidence type="ECO:0000256" key="1">
    <source>
        <dbReference type="SAM" id="Phobius"/>
    </source>
</evidence>
<organism evidence="3 4">
    <name type="scientific">Tribolium castaneum</name>
    <name type="common">Red flour beetle</name>
    <dbReference type="NCBI Taxonomy" id="7070"/>
    <lineage>
        <taxon>Eukaryota</taxon>
        <taxon>Metazoa</taxon>
        <taxon>Ecdysozoa</taxon>
        <taxon>Arthropoda</taxon>
        <taxon>Hexapoda</taxon>
        <taxon>Insecta</taxon>
        <taxon>Pterygota</taxon>
        <taxon>Neoptera</taxon>
        <taxon>Endopterygota</taxon>
        <taxon>Coleoptera</taxon>
        <taxon>Polyphaga</taxon>
        <taxon>Cucujiformia</taxon>
        <taxon>Tenebrionidae</taxon>
        <taxon>Tenebrionidae incertae sedis</taxon>
        <taxon>Tribolium</taxon>
    </lineage>
</organism>
<reference evidence="3 4" key="2">
    <citation type="journal article" date="2010" name="Nucleic Acids Res.">
        <title>BeetleBase in 2010: revisions to provide comprehensive genomic information for Tribolium castaneum.</title>
        <authorList>
            <person name="Kim H.S."/>
            <person name="Murphy T."/>
            <person name="Xia J."/>
            <person name="Caragea D."/>
            <person name="Park Y."/>
            <person name="Beeman R.W."/>
            <person name="Lorenzen M.D."/>
            <person name="Butcher S."/>
            <person name="Manak J.R."/>
            <person name="Brown S.J."/>
        </authorList>
    </citation>
    <scope>GENOME REANNOTATION</scope>
    <source>
        <strain evidence="3 4">Georgia GA2</strain>
    </source>
</reference>
<sequence length="92" mass="10037">MQAPRVFSSLVARNLGRRGAHHGSHPVATINDLPCPQGNWKTHYDAKQRKYNAQLAFGIGALIGTIIFGKAAGMLEFHGDIPDRPADIPSYK</sequence>
<name>D6WA71_TRICA</name>
<evidence type="ECO:0000259" key="2">
    <source>
        <dbReference type="Pfam" id="PF16020"/>
    </source>
</evidence>
<evidence type="ECO:0000313" key="4">
    <source>
        <dbReference type="Proteomes" id="UP000007266"/>
    </source>
</evidence>
<protein>
    <recommendedName>
        <fullName evidence="2">Deltamethrin resistance protein prag01 domain-containing protein</fullName>
    </recommendedName>
</protein>
<keyword evidence="4" id="KW-1185">Reference proteome</keyword>
<dbReference type="KEGG" id="tca:100141906"/>
<accession>D6WA71</accession>
<dbReference type="Pfam" id="PF16020">
    <property type="entry name" value="Deltameth_res"/>
    <property type="match status" value="1"/>
</dbReference>
<dbReference type="PANTHER" id="PTHR22133:SF2">
    <property type="entry name" value="AT01821P-RELATED"/>
    <property type="match status" value="1"/>
</dbReference>
<dbReference type="PhylomeDB" id="D6WA71"/>
<dbReference type="OMA" id="THYDAKQ"/>
<keyword evidence="1" id="KW-0472">Membrane</keyword>
<dbReference type="HOGENOM" id="CLU_174240_0_0_1"/>
<keyword evidence="1" id="KW-0812">Transmembrane</keyword>
<dbReference type="AlphaFoldDB" id="D6WA71"/>
<dbReference type="PANTHER" id="PTHR22133">
    <property type="entry name" value="AT01821P-RELATED"/>
    <property type="match status" value="1"/>
</dbReference>
<feature type="domain" description="Deltamethrin resistance protein prag01" evidence="2">
    <location>
        <begin position="31"/>
        <end position="82"/>
    </location>
</feature>
<keyword evidence="1" id="KW-1133">Transmembrane helix</keyword>
<evidence type="ECO:0000313" key="3">
    <source>
        <dbReference type="EMBL" id="EEZ98048.1"/>
    </source>
</evidence>
<gene>
    <name evidence="3" type="primary">AUGUSTUS-3.0.2_00453</name>
    <name evidence="3" type="ORF">TcasGA2_TC000453</name>
</gene>
<reference evidence="3 4" key="1">
    <citation type="journal article" date="2008" name="Nature">
        <title>The genome of the model beetle and pest Tribolium castaneum.</title>
        <authorList>
            <consortium name="Tribolium Genome Sequencing Consortium"/>
            <person name="Richards S."/>
            <person name="Gibbs R.A."/>
            <person name="Weinstock G.M."/>
            <person name="Brown S.J."/>
            <person name="Denell R."/>
            <person name="Beeman R.W."/>
            <person name="Gibbs R."/>
            <person name="Beeman R.W."/>
            <person name="Brown S.J."/>
            <person name="Bucher G."/>
            <person name="Friedrich M."/>
            <person name="Grimmelikhuijzen C.J."/>
            <person name="Klingler M."/>
            <person name="Lorenzen M."/>
            <person name="Richards S."/>
            <person name="Roth S."/>
            <person name="Schroder R."/>
            <person name="Tautz D."/>
            <person name="Zdobnov E.M."/>
            <person name="Muzny D."/>
            <person name="Gibbs R.A."/>
            <person name="Weinstock G.M."/>
            <person name="Attaway T."/>
            <person name="Bell S."/>
            <person name="Buhay C.J."/>
            <person name="Chandrabose M.N."/>
            <person name="Chavez D."/>
            <person name="Clerk-Blankenburg K.P."/>
            <person name="Cree A."/>
            <person name="Dao M."/>
            <person name="Davis C."/>
            <person name="Chacko J."/>
            <person name="Dinh H."/>
            <person name="Dugan-Rocha S."/>
            <person name="Fowler G."/>
            <person name="Garner T.T."/>
            <person name="Garnes J."/>
            <person name="Gnirke A."/>
            <person name="Hawes A."/>
            <person name="Hernandez J."/>
            <person name="Hines S."/>
            <person name="Holder M."/>
            <person name="Hume J."/>
            <person name="Jhangiani S.N."/>
            <person name="Joshi V."/>
            <person name="Khan Z.M."/>
            <person name="Jackson L."/>
            <person name="Kovar C."/>
            <person name="Kowis A."/>
            <person name="Lee S."/>
            <person name="Lewis L.R."/>
            <person name="Margolis J."/>
            <person name="Morgan M."/>
            <person name="Nazareth L.V."/>
            <person name="Nguyen N."/>
            <person name="Okwuonu G."/>
            <person name="Parker D."/>
            <person name="Richards S."/>
            <person name="Ruiz S.J."/>
            <person name="Santibanez J."/>
            <person name="Savard J."/>
            <person name="Scherer S.E."/>
            <person name="Schneider B."/>
            <person name="Sodergren E."/>
            <person name="Tautz D."/>
            <person name="Vattahil S."/>
            <person name="Villasana D."/>
            <person name="White C.S."/>
            <person name="Wright R."/>
            <person name="Park Y."/>
            <person name="Beeman R.W."/>
            <person name="Lord J."/>
            <person name="Oppert B."/>
            <person name="Lorenzen M."/>
            <person name="Brown S."/>
            <person name="Wang L."/>
            <person name="Savard J."/>
            <person name="Tautz D."/>
            <person name="Richards S."/>
            <person name="Weinstock G."/>
            <person name="Gibbs R.A."/>
            <person name="Liu Y."/>
            <person name="Worley K."/>
            <person name="Weinstock G."/>
            <person name="Elsik C.G."/>
            <person name="Reese J.T."/>
            <person name="Elhaik E."/>
            <person name="Landan G."/>
            <person name="Graur D."/>
            <person name="Arensburger P."/>
            <person name="Atkinson P."/>
            <person name="Beeman R.W."/>
            <person name="Beidler J."/>
            <person name="Brown S.J."/>
            <person name="Demuth J.P."/>
            <person name="Drury D.W."/>
            <person name="Du Y.Z."/>
            <person name="Fujiwara H."/>
            <person name="Lorenzen M."/>
            <person name="Maselli V."/>
            <person name="Osanai M."/>
            <person name="Park Y."/>
            <person name="Robertson H.M."/>
            <person name="Tu Z."/>
            <person name="Wang J.J."/>
            <person name="Wang S."/>
            <person name="Richards S."/>
            <person name="Song H."/>
            <person name="Zhang L."/>
            <person name="Sodergren E."/>
            <person name="Werner D."/>
            <person name="Stanke M."/>
            <person name="Morgenstern B."/>
            <person name="Solovyev V."/>
            <person name="Kosarev P."/>
            <person name="Brown G."/>
            <person name="Chen H.C."/>
            <person name="Ermolaeva O."/>
            <person name="Hlavina W."/>
            <person name="Kapustin Y."/>
            <person name="Kiryutin B."/>
            <person name="Kitts P."/>
            <person name="Maglott D."/>
            <person name="Pruitt K."/>
            <person name="Sapojnikov V."/>
            <person name="Souvorov A."/>
            <person name="Mackey A.J."/>
            <person name="Waterhouse R.M."/>
            <person name="Wyder S."/>
            <person name="Zdobnov E.M."/>
            <person name="Zdobnov E.M."/>
            <person name="Wyder S."/>
            <person name="Kriventseva E.V."/>
            <person name="Kadowaki T."/>
            <person name="Bork P."/>
            <person name="Aranda M."/>
            <person name="Bao R."/>
            <person name="Beermann A."/>
            <person name="Berns N."/>
            <person name="Bolognesi R."/>
            <person name="Bonneton F."/>
            <person name="Bopp D."/>
            <person name="Brown S.J."/>
            <person name="Bucher G."/>
            <person name="Butts T."/>
            <person name="Chaumot A."/>
            <person name="Denell R.E."/>
            <person name="Ferrier D.E."/>
            <person name="Friedrich M."/>
            <person name="Gordon C.M."/>
            <person name="Jindra M."/>
            <person name="Klingler M."/>
            <person name="Lan Q."/>
            <person name="Lattorff H.M."/>
            <person name="Laudet V."/>
            <person name="von Levetsow C."/>
            <person name="Liu Z."/>
            <person name="Lutz R."/>
            <person name="Lynch J.A."/>
            <person name="da Fonseca R.N."/>
            <person name="Posnien N."/>
            <person name="Reuter R."/>
            <person name="Roth S."/>
            <person name="Savard J."/>
            <person name="Schinko J.B."/>
            <person name="Schmitt C."/>
            <person name="Schoppmeier M."/>
            <person name="Schroder R."/>
            <person name="Shippy T.D."/>
            <person name="Simonnet F."/>
            <person name="Marques-Souza H."/>
            <person name="Tautz D."/>
            <person name="Tomoyasu Y."/>
            <person name="Trauner J."/>
            <person name="Van der Zee M."/>
            <person name="Vervoort M."/>
            <person name="Wittkopp N."/>
            <person name="Wimmer E.A."/>
            <person name="Yang X."/>
            <person name="Jones A.K."/>
            <person name="Sattelle D.B."/>
            <person name="Ebert P.R."/>
            <person name="Nelson D."/>
            <person name="Scott J.G."/>
            <person name="Beeman R.W."/>
            <person name="Muthukrishnan S."/>
            <person name="Kramer K.J."/>
            <person name="Arakane Y."/>
            <person name="Beeman R.W."/>
            <person name="Zhu Q."/>
            <person name="Hogenkamp D."/>
            <person name="Dixit R."/>
            <person name="Oppert B."/>
            <person name="Jiang H."/>
            <person name="Zou Z."/>
            <person name="Marshall J."/>
            <person name="Elpidina E."/>
            <person name="Vinokurov K."/>
            <person name="Oppert C."/>
            <person name="Zou Z."/>
            <person name="Evans J."/>
            <person name="Lu Z."/>
            <person name="Zhao P."/>
            <person name="Sumathipala N."/>
            <person name="Altincicek B."/>
            <person name="Vilcinskas A."/>
            <person name="Williams M."/>
            <person name="Hultmark D."/>
            <person name="Hetru C."/>
            <person name="Jiang H."/>
            <person name="Grimmelikhuijzen C.J."/>
            <person name="Hauser F."/>
            <person name="Cazzamali G."/>
            <person name="Williamson M."/>
            <person name="Park Y."/>
            <person name="Li B."/>
            <person name="Tanaka Y."/>
            <person name="Predel R."/>
            <person name="Neupert S."/>
            <person name="Schachtner J."/>
            <person name="Verleyen P."/>
            <person name="Raible F."/>
            <person name="Bork P."/>
            <person name="Friedrich M."/>
            <person name="Walden K.K."/>
            <person name="Robertson H.M."/>
            <person name="Angeli S."/>
            <person name="Foret S."/>
            <person name="Bucher G."/>
            <person name="Schuetz S."/>
            <person name="Maleszka R."/>
            <person name="Wimmer E.A."/>
            <person name="Beeman R.W."/>
            <person name="Lorenzen M."/>
            <person name="Tomoyasu Y."/>
            <person name="Miller S.C."/>
            <person name="Grossmann D."/>
            <person name="Bucher G."/>
        </authorList>
    </citation>
    <scope>NUCLEOTIDE SEQUENCE [LARGE SCALE GENOMIC DNA]</scope>
    <source>
        <strain evidence="3 4">Georgia GA2</strain>
    </source>
</reference>
<feature type="transmembrane region" description="Helical" evidence="1">
    <location>
        <begin position="55"/>
        <end position="75"/>
    </location>
</feature>
<dbReference type="Proteomes" id="UP000007266">
    <property type="component" value="Linkage group 2"/>
</dbReference>
<dbReference type="InterPro" id="IPR031973">
    <property type="entry name" value="Deltameth_res_prag01"/>
</dbReference>
<dbReference type="OrthoDB" id="9981889at2759"/>